<dbReference type="EMBL" id="BLAU01000001">
    <property type="protein sequence ID" value="GET20776.1"/>
    <property type="molecule type" value="Genomic_DNA"/>
</dbReference>
<dbReference type="GO" id="GO:0016757">
    <property type="term" value="F:glycosyltransferase activity"/>
    <property type="evidence" value="ECO:0007669"/>
    <property type="project" value="InterPro"/>
</dbReference>
<dbReference type="RefSeq" id="WP_106541197.1">
    <property type="nucleotide sequence ID" value="NZ_BLAU01000001.1"/>
</dbReference>
<dbReference type="PANTHER" id="PTHR46401">
    <property type="entry name" value="GLYCOSYLTRANSFERASE WBBK-RELATED"/>
    <property type="match status" value="1"/>
</dbReference>
<dbReference type="OrthoDB" id="9801609at2"/>
<name>A0A2P8CI07_9BACT</name>
<keyword evidence="7" id="KW-1185">Reference proteome</keyword>
<evidence type="ECO:0000313" key="5">
    <source>
        <dbReference type="EMBL" id="PSK84610.1"/>
    </source>
</evidence>
<sequence length="377" mass="42850">MNIVVNTRLLLPGKLEGIGRFTHETLRRMTTNHPEHRFFFLFDRPYSREFIYSSNVTPVVFGPPARHPLLWYLWFERVVPRALKGLNAHLFLSTDGFASLSTNVPQALVIHDLSFEHRPQDLRFSHWWFQHHFVPRYAKKAKRLVTVSGFSRDDLMQKYHISESKIDVVPNGVSDMFHPLPVPAIRKVRGKYTNGRPYFLFVGALQPRKNLVGLLRAFDQFCQQSTTEIDLLIVGGAMHKTSGISRAHRSMKCGNRVHFTGRVPDVELVQLMGAALALTFVPFFEGFGIPVIEAMAAGVPVICSNSSSLPEVGGESVCYVEPDSIDEIAAAMMKIYTDQEYAGDLILSGEKRSENYTWERSAELLWKSMMKTIEYPS</sequence>
<comment type="caution">
    <text evidence="5">The sequence shown here is derived from an EMBL/GenBank/DDBJ whole genome shotgun (WGS) entry which is preliminary data.</text>
</comment>
<reference evidence="5 6" key="1">
    <citation type="submission" date="2018-03" db="EMBL/GenBank/DDBJ databases">
        <title>Genomic Encyclopedia of Archaeal and Bacterial Type Strains, Phase II (KMG-II): from individual species to whole genera.</title>
        <authorList>
            <person name="Goeker M."/>
        </authorList>
    </citation>
    <scope>NUCLEOTIDE SEQUENCE [LARGE SCALE GENOMIC DNA]</scope>
    <source>
        <strain evidence="5 6">DSM 27267</strain>
    </source>
</reference>
<keyword evidence="1 5" id="KW-0808">Transferase</keyword>
<dbReference type="CDD" id="cd03809">
    <property type="entry name" value="GT4_MtfB-like"/>
    <property type="match status" value="1"/>
</dbReference>
<protein>
    <submittedName>
        <fullName evidence="4">Glycosyl transferase family 1</fullName>
    </submittedName>
    <submittedName>
        <fullName evidence="5">Glycosyltransferase involved in cell wall biosynthesis</fullName>
    </submittedName>
</protein>
<accession>A0A2P8CI07</accession>
<dbReference type="Pfam" id="PF00534">
    <property type="entry name" value="Glycos_transf_1"/>
    <property type="match status" value="1"/>
</dbReference>
<evidence type="ECO:0000256" key="1">
    <source>
        <dbReference type="ARBA" id="ARBA00022679"/>
    </source>
</evidence>
<dbReference type="EMBL" id="PYGC01000002">
    <property type="protein sequence ID" value="PSK84610.1"/>
    <property type="molecule type" value="Genomic_DNA"/>
</dbReference>
<feature type="domain" description="Glycosyl transferase family 1" evidence="2">
    <location>
        <begin position="194"/>
        <end position="351"/>
    </location>
</feature>
<feature type="domain" description="Glycosyltransferase subfamily 4-like N-terminal" evidence="3">
    <location>
        <begin position="17"/>
        <end position="174"/>
    </location>
</feature>
<evidence type="ECO:0000259" key="2">
    <source>
        <dbReference type="Pfam" id="PF00534"/>
    </source>
</evidence>
<reference evidence="4 7" key="2">
    <citation type="submission" date="2019-10" db="EMBL/GenBank/DDBJ databases">
        <title>Prolixibacter strains distinguished by the presence of nitrate reductase genes were adept at nitrate-dependent anaerobic corrosion of metallic iron and carbon steel.</title>
        <authorList>
            <person name="Iino T."/>
            <person name="Shono N."/>
            <person name="Ito K."/>
            <person name="Nakamura R."/>
            <person name="Sueoka K."/>
            <person name="Harayama S."/>
            <person name="Ohkuma M."/>
        </authorList>
    </citation>
    <scope>NUCLEOTIDE SEQUENCE [LARGE SCALE GENOMIC DNA]</scope>
    <source>
        <strain evidence="4 7">MIC1-1</strain>
    </source>
</reference>
<dbReference type="Proteomes" id="UP000240621">
    <property type="component" value="Unassembled WGS sequence"/>
</dbReference>
<dbReference type="PANTHER" id="PTHR46401:SF2">
    <property type="entry name" value="GLYCOSYLTRANSFERASE WBBK-RELATED"/>
    <property type="match status" value="1"/>
</dbReference>
<dbReference type="SUPFAM" id="SSF53756">
    <property type="entry name" value="UDP-Glycosyltransferase/glycogen phosphorylase"/>
    <property type="match status" value="1"/>
</dbReference>
<dbReference type="GO" id="GO:0009103">
    <property type="term" value="P:lipopolysaccharide biosynthetic process"/>
    <property type="evidence" value="ECO:0007669"/>
    <property type="project" value="TreeGrafter"/>
</dbReference>
<evidence type="ECO:0000313" key="6">
    <source>
        <dbReference type="Proteomes" id="UP000240621"/>
    </source>
</evidence>
<dbReference type="Gene3D" id="3.40.50.2000">
    <property type="entry name" value="Glycogen Phosphorylase B"/>
    <property type="match status" value="2"/>
</dbReference>
<organism evidence="5 6">
    <name type="scientific">Prolixibacter denitrificans</name>
    <dbReference type="NCBI Taxonomy" id="1541063"/>
    <lineage>
        <taxon>Bacteria</taxon>
        <taxon>Pseudomonadati</taxon>
        <taxon>Bacteroidota</taxon>
        <taxon>Bacteroidia</taxon>
        <taxon>Marinilabiliales</taxon>
        <taxon>Prolixibacteraceae</taxon>
        <taxon>Prolixibacter</taxon>
    </lineage>
</organism>
<evidence type="ECO:0000313" key="7">
    <source>
        <dbReference type="Proteomes" id="UP000396862"/>
    </source>
</evidence>
<dbReference type="InterPro" id="IPR028098">
    <property type="entry name" value="Glyco_trans_4-like_N"/>
</dbReference>
<gene>
    <name evidence="5" type="ORF">CLV93_102400</name>
    <name evidence="4" type="ORF">JCM18694_10220</name>
</gene>
<dbReference type="AlphaFoldDB" id="A0A2P8CI07"/>
<proteinExistence type="predicted"/>
<dbReference type="InterPro" id="IPR001296">
    <property type="entry name" value="Glyco_trans_1"/>
</dbReference>
<dbReference type="Proteomes" id="UP000396862">
    <property type="component" value="Unassembled WGS sequence"/>
</dbReference>
<evidence type="ECO:0000313" key="4">
    <source>
        <dbReference type="EMBL" id="GET20776.1"/>
    </source>
</evidence>
<dbReference type="Pfam" id="PF13439">
    <property type="entry name" value="Glyco_transf_4"/>
    <property type="match status" value="1"/>
</dbReference>
<evidence type="ECO:0000259" key="3">
    <source>
        <dbReference type="Pfam" id="PF13439"/>
    </source>
</evidence>